<name>A0A433UMD3_9CYAN</name>
<evidence type="ECO:0000256" key="1">
    <source>
        <dbReference type="PROSITE-ProRule" id="PRU01076"/>
    </source>
</evidence>
<dbReference type="InterPro" id="IPR007159">
    <property type="entry name" value="SpoVT-AbrB_dom"/>
</dbReference>
<evidence type="ECO:0000313" key="5">
    <source>
        <dbReference type="Proteomes" id="UP000271624"/>
    </source>
</evidence>
<comment type="caution">
    <text evidence="4">The sequence shown here is derived from an EMBL/GenBank/DDBJ whole genome shotgun (WGS) entry which is preliminary data.</text>
</comment>
<dbReference type="GO" id="GO:0001217">
    <property type="term" value="F:DNA-binding transcription repressor activity"/>
    <property type="evidence" value="ECO:0007669"/>
    <property type="project" value="TreeGrafter"/>
</dbReference>
<dbReference type="OrthoDB" id="517030at2"/>
<evidence type="ECO:0000256" key="2">
    <source>
        <dbReference type="SAM" id="MobiDB-lite"/>
    </source>
</evidence>
<reference evidence="4" key="1">
    <citation type="submission" date="2018-12" db="EMBL/GenBank/DDBJ databases">
        <authorList>
            <person name="Will S."/>
            <person name="Neumann-Schaal M."/>
            <person name="Henke P."/>
        </authorList>
    </citation>
    <scope>NUCLEOTIDE SEQUENCE</scope>
    <source>
        <strain evidence="4">PCC 7102</strain>
    </source>
</reference>
<dbReference type="PANTHER" id="PTHR42182">
    <property type="entry name" value="SLL0359 PROTEIN"/>
    <property type="match status" value="1"/>
</dbReference>
<evidence type="ECO:0000313" key="4">
    <source>
        <dbReference type="EMBL" id="RUS94999.1"/>
    </source>
</evidence>
<feature type="domain" description="SpoVT-AbrB" evidence="3">
    <location>
        <begin position="124"/>
        <end position="169"/>
    </location>
</feature>
<dbReference type="Proteomes" id="UP000271624">
    <property type="component" value="Unassembled WGS sequence"/>
</dbReference>
<reference evidence="4" key="2">
    <citation type="journal article" date="2019" name="Genome Biol. Evol.">
        <title>Day and night: Metabolic profiles and evolutionary relationships of six axenic non-marine cyanobacteria.</title>
        <authorList>
            <person name="Will S.E."/>
            <person name="Henke P."/>
            <person name="Boedeker C."/>
            <person name="Huang S."/>
            <person name="Brinkmann H."/>
            <person name="Rohde M."/>
            <person name="Jarek M."/>
            <person name="Friedl T."/>
            <person name="Seufert S."/>
            <person name="Schumacher M."/>
            <person name="Overmann J."/>
            <person name="Neumann-Schaal M."/>
            <person name="Petersen J."/>
        </authorList>
    </citation>
    <scope>NUCLEOTIDE SEQUENCE [LARGE SCALE GENOMIC DNA]</scope>
    <source>
        <strain evidence="4">PCC 7102</strain>
    </source>
</reference>
<dbReference type="PANTHER" id="PTHR42182:SF1">
    <property type="entry name" value="SLL0359 PROTEIN"/>
    <property type="match status" value="1"/>
</dbReference>
<dbReference type="EMBL" id="RSCL01000044">
    <property type="protein sequence ID" value="RUS94999.1"/>
    <property type="molecule type" value="Genomic_DNA"/>
</dbReference>
<dbReference type="AlphaFoldDB" id="A0A433UMD3"/>
<gene>
    <name evidence="4" type="ORF">DSM106972_091590</name>
</gene>
<keyword evidence="5" id="KW-1185">Reference proteome</keyword>
<evidence type="ECO:0000259" key="3">
    <source>
        <dbReference type="PROSITE" id="PS51740"/>
    </source>
</evidence>
<dbReference type="Pfam" id="PF14250">
    <property type="entry name" value="AbrB-like"/>
    <property type="match status" value="1"/>
</dbReference>
<protein>
    <recommendedName>
        <fullName evidence="3">SpoVT-AbrB domain-containing protein</fullName>
    </recommendedName>
</protein>
<feature type="compositionally biased region" description="Basic and acidic residues" evidence="2">
    <location>
        <begin position="22"/>
        <end position="50"/>
    </location>
</feature>
<keyword evidence="1" id="KW-0238">DNA-binding</keyword>
<accession>A0A433UMD3</accession>
<dbReference type="GO" id="GO:0032993">
    <property type="term" value="C:protein-DNA complex"/>
    <property type="evidence" value="ECO:0007669"/>
    <property type="project" value="TreeGrafter"/>
</dbReference>
<dbReference type="InterPro" id="IPR027360">
    <property type="entry name" value="AbrB-like"/>
</dbReference>
<organism evidence="4 5">
    <name type="scientific">Dulcicalothrix desertica PCC 7102</name>
    <dbReference type="NCBI Taxonomy" id="232991"/>
    <lineage>
        <taxon>Bacteria</taxon>
        <taxon>Bacillati</taxon>
        <taxon>Cyanobacteriota</taxon>
        <taxon>Cyanophyceae</taxon>
        <taxon>Nostocales</taxon>
        <taxon>Calotrichaceae</taxon>
        <taxon>Dulcicalothrix</taxon>
    </lineage>
</organism>
<dbReference type="PROSITE" id="PS51740">
    <property type="entry name" value="SPOVT_ABRB"/>
    <property type="match status" value="1"/>
</dbReference>
<proteinExistence type="predicted"/>
<sequence length="179" mass="19853">MARKKITKSLENKASAKKVKQTKPEDTEVSAKKVKQTKSEDTEASTKKVKQIEPLEGKELINKVKELPNSSKEEKAKACGYYSVTKDGIERVNMMKFLNALLDAEEISFDTRSDEHGHVGRSASYRIAVQSNGNLLIGSAYTKQLGLKPGDEFTINIGRKHIKLVSISAEQENQEEVAA</sequence>
<dbReference type="GO" id="GO:0000976">
    <property type="term" value="F:transcription cis-regulatory region binding"/>
    <property type="evidence" value="ECO:0007669"/>
    <property type="project" value="TreeGrafter"/>
</dbReference>
<feature type="region of interest" description="Disordered" evidence="2">
    <location>
        <begin position="1"/>
        <end position="50"/>
    </location>
</feature>